<accession>A1WXM4</accession>
<name>A1WXM4_HALHL</name>
<evidence type="ECO:0000256" key="1">
    <source>
        <dbReference type="ARBA" id="ARBA00023125"/>
    </source>
</evidence>
<dbReference type="RefSeq" id="WP_011814458.1">
    <property type="nucleotide sequence ID" value="NC_008789.1"/>
</dbReference>
<dbReference type="InterPro" id="IPR013430">
    <property type="entry name" value="Toxin_antidote_HigA"/>
</dbReference>
<dbReference type="SMART" id="SM00530">
    <property type="entry name" value="HTH_XRE"/>
    <property type="match status" value="1"/>
</dbReference>
<dbReference type="Proteomes" id="UP000000647">
    <property type="component" value="Chromosome"/>
</dbReference>
<feature type="domain" description="HTH cro/C1-type" evidence="2">
    <location>
        <begin position="20"/>
        <end position="74"/>
    </location>
</feature>
<protein>
    <submittedName>
        <fullName evidence="3">Plasmid maintenance system antidote protein, XRE family</fullName>
    </submittedName>
</protein>
<dbReference type="Pfam" id="PF01381">
    <property type="entry name" value="HTH_3"/>
    <property type="match status" value="1"/>
</dbReference>
<organism evidence="3 4">
    <name type="scientific">Halorhodospira halophila (strain DSM 244 / SL1)</name>
    <name type="common">Ectothiorhodospira halophila (strain DSM 244 / SL1)</name>
    <dbReference type="NCBI Taxonomy" id="349124"/>
    <lineage>
        <taxon>Bacteria</taxon>
        <taxon>Pseudomonadati</taxon>
        <taxon>Pseudomonadota</taxon>
        <taxon>Gammaproteobacteria</taxon>
        <taxon>Chromatiales</taxon>
        <taxon>Ectothiorhodospiraceae</taxon>
        <taxon>Halorhodospira</taxon>
    </lineage>
</organism>
<dbReference type="PANTHER" id="PTHR36924:SF1">
    <property type="entry name" value="ANTITOXIN HIGA-1"/>
    <property type="match status" value="1"/>
</dbReference>
<dbReference type="InterPro" id="IPR010982">
    <property type="entry name" value="Lambda_DNA-bd_dom_sf"/>
</dbReference>
<dbReference type="AlphaFoldDB" id="A1WXM4"/>
<dbReference type="NCBIfam" id="TIGR02607">
    <property type="entry name" value="antidote_HigA"/>
    <property type="match status" value="1"/>
</dbReference>
<evidence type="ECO:0000313" key="3">
    <source>
        <dbReference type="EMBL" id="ABM62436.1"/>
    </source>
</evidence>
<dbReference type="EMBL" id="CP000544">
    <property type="protein sequence ID" value="ABM62436.1"/>
    <property type="molecule type" value="Genomic_DNA"/>
</dbReference>
<gene>
    <name evidence="3" type="ordered locus">Hhal_1672</name>
</gene>
<dbReference type="KEGG" id="hha:Hhal_1672"/>
<dbReference type="Gene3D" id="1.10.260.40">
    <property type="entry name" value="lambda repressor-like DNA-binding domains"/>
    <property type="match status" value="1"/>
</dbReference>
<proteinExistence type="predicted"/>
<dbReference type="CDD" id="cd00093">
    <property type="entry name" value="HTH_XRE"/>
    <property type="match status" value="1"/>
</dbReference>
<keyword evidence="4" id="KW-1185">Reference proteome</keyword>
<dbReference type="PANTHER" id="PTHR36924">
    <property type="entry name" value="ANTITOXIN HIGA-1"/>
    <property type="match status" value="1"/>
</dbReference>
<dbReference type="OrthoDB" id="9793869at2"/>
<sequence>MSQRRTSTAGTPIHPGEVLLEQFLEPAGLSQYRLARAIGVPPRRINELVLGKRGISADTALRLARFFGTAPELWLQLQNQYDLDRAQLALQGKLEAIQPLVTREGLPD</sequence>
<evidence type="ECO:0000259" key="2">
    <source>
        <dbReference type="PROSITE" id="PS50943"/>
    </source>
</evidence>
<reference evidence="4" key="1">
    <citation type="submission" date="2006-12" db="EMBL/GenBank/DDBJ databases">
        <title>Complete sequence of Halorhodospira halophila SL1.</title>
        <authorList>
            <consortium name="US DOE Joint Genome Institute"/>
            <person name="Copeland A."/>
            <person name="Lucas S."/>
            <person name="Lapidus A."/>
            <person name="Barry K."/>
            <person name="Detter J.C."/>
            <person name="Glavina del Rio T."/>
            <person name="Hammon N."/>
            <person name="Israni S."/>
            <person name="Dalin E."/>
            <person name="Tice H."/>
            <person name="Pitluck S."/>
            <person name="Saunders E."/>
            <person name="Brettin T."/>
            <person name="Bruce D."/>
            <person name="Han C."/>
            <person name="Tapia R."/>
            <person name="Schmutz J."/>
            <person name="Larimer F."/>
            <person name="Land M."/>
            <person name="Hauser L."/>
            <person name="Kyrpides N."/>
            <person name="Mikhailova N."/>
            <person name="Hoff W."/>
            <person name="Richardson P."/>
        </authorList>
    </citation>
    <scope>NUCLEOTIDE SEQUENCE [LARGE SCALE GENOMIC DNA]</scope>
    <source>
        <strain evidence="4">DSM 244 / SL1</strain>
    </source>
</reference>
<reference evidence="3 4" key="2">
    <citation type="journal article" date="2013" name="Stand. Genomic Sci.">
        <title>Complete genome sequence of Halorhodospira halophila SL1.</title>
        <authorList>
            <person name="Challacombe J.F."/>
            <person name="Majid S."/>
            <person name="Deole R."/>
            <person name="Brettin T.S."/>
            <person name="Bruce D."/>
            <person name="Delano S.F."/>
            <person name="Detter J.C."/>
            <person name="Gleasner C.D."/>
            <person name="Han C.S."/>
            <person name="Misra M."/>
            <person name="Reitenga K.G."/>
            <person name="Mikhailova N."/>
            <person name="Woyke T."/>
            <person name="Pitluck S."/>
            <person name="Nolan M."/>
            <person name="Land M.L."/>
            <person name="Saunders E."/>
            <person name="Tapia R."/>
            <person name="Lapidus A."/>
            <person name="Ivanova N."/>
            <person name="Hoff W.D."/>
        </authorList>
    </citation>
    <scope>NUCLEOTIDE SEQUENCE [LARGE SCALE GENOMIC DNA]</scope>
    <source>
        <strain evidence="4">DSM 244 / SL1</strain>
    </source>
</reference>
<evidence type="ECO:0000313" key="4">
    <source>
        <dbReference type="Proteomes" id="UP000000647"/>
    </source>
</evidence>
<dbReference type="SUPFAM" id="SSF47413">
    <property type="entry name" value="lambda repressor-like DNA-binding domains"/>
    <property type="match status" value="1"/>
</dbReference>
<dbReference type="GO" id="GO:0003677">
    <property type="term" value="F:DNA binding"/>
    <property type="evidence" value="ECO:0007669"/>
    <property type="project" value="UniProtKB-KW"/>
</dbReference>
<dbReference type="HOGENOM" id="CLU_140230_5_0_6"/>
<dbReference type="PROSITE" id="PS50943">
    <property type="entry name" value="HTH_CROC1"/>
    <property type="match status" value="1"/>
</dbReference>
<dbReference type="eggNOG" id="COG3093">
    <property type="taxonomic scope" value="Bacteria"/>
</dbReference>
<dbReference type="InterPro" id="IPR001387">
    <property type="entry name" value="Cro/C1-type_HTH"/>
</dbReference>
<keyword evidence="1" id="KW-0238">DNA-binding</keyword>